<gene>
    <name evidence="3" type="ORF">K5I29_07925</name>
</gene>
<dbReference type="PANTHER" id="PTHR30535:SF34">
    <property type="entry name" value="MOLYBDATE-BINDING PROTEIN MOLA"/>
    <property type="match status" value="1"/>
</dbReference>
<name>A0ABY6LYI1_9FLAO</name>
<dbReference type="RefSeq" id="WP_264432252.1">
    <property type="nucleotide sequence ID" value="NZ_CP081495.1"/>
</dbReference>
<dbReference type="InterPro" id="IPR050902">
    <property type="entry name" value="ABC_Transporter_SBP"/>
</dbReference>
<evidence type="ECO:0000256" key="1">
    <source>
        <dbReference type="SAM" id="SignalP"/>
    </source>
</evidence>
<keyword evidence="4" id="KW-1185">Reference proteome</keyword>
<evidence type="ECO:0000313" key="4">
    <source>
        <dbReference type="Proteomes" id="UP001163328"/>
    </source>
</evidence>
<feature type="domain" description="Fe/B12 periplasmic-binding" evidence="2">
    <location>
        <begin position="91"/>
        <end position="363"/>
    </location>
</feature>
<feature type="chain" id="PRO_5047312564" evidence="1">
    <location>
        <begin position="22"/>
        <end position="376"/>
    </location>
</feature>
<protein>
    <submittedName>
        <fullName evidence="3">ABC transporter substrate-binding protein</fullName>
    </submittedName>
</protein>
<dbReference type="Gene3D" id="3.40.50.1980">
    <property type="entry name" value="Nitrogenase molybdenum iron protein domain"/>
    <property type="match status" value="2"/>
</dbReference>
<proteinExistence type="predicted"/>
<keyword evidence="1" id="KW-0732">Signal</keyword>
<dbReference type="EMBL" id="CP081495">
    <property type="protein sequence ID" value="UYW00480.1"/>
    <property type="molecule type" value="Genomic_DNA"/>
</dbReference>
<dbReference type="PROSITE" id="PS51257">
    <property type="entry name" value="PROKAR_LIPOPROTEIN"/>
    <property type="match status" value="1"/>
</dbReference>
<feature type="signal peptide" evidence="1">
    <location>
        <begin position="1"/>
        <end position="21"/>
    </location>
</feature>
<dbReference type="PANTHER" id="PTHR30535">
    <property type="entry name" value="VITAMIN B12-BINDING PROTEIN"/>
    <property type="match status" value="1"/>
</dbReference>
<dbReference type="SUPFAM" id="SSF53807">
    <property type="entry name" value="Helical backbone' metal receptor"/>
    <property type="match status" value="1"/>
</dbReference>
<dbReference type="PROSITE" id="PS50983">
    <property type="entry name" value="FE_B12_PBP"/>
    <property type="match status" value="1"/>
</dbReference>
<dbReference type="Pfam" id="PF01497">
    <property type="entry name" value="Peripla_BP_2"/>
    <property type="match status" value="1"/>
</dbReference>
<organism evidence="3 4">
    <name type="scientific">Flavobacterium agricola</name>
    <dbReference type="NCBI Taxonomy" id="2870839"/>
    <lineage>
        <taxon>Bacteria</taxon>
        <taxon>Pseudomonadati</taxon>
        <taxon>Bacteroidota</taxon>
        <taxon>Flavobacteriia</taxon>
        <taxon>Flavobacteriales</taxon>
        <taxon>Flavobacteriaceae</taxon>
        <taxon>Flavobacterium</taxon>
    </lineage>
</organism>
<dbReference type="Proteomes" id="UP001163328">
    <property type="component" value="Chromosome"/>
</dbReference>
<reference evidence="3" key="1">
    <citation type="submission" date="2021-08" db="EMBL/GenBank/DDBJ databases">
        <title>Flavobacterium sp. strain CC-SYL302.</title>
        <authorList>
            <person name="Lin S.-Y."/>
            <person name="Lee T.-H."/>
            <person name="Young C.-C."/>
        </authorList>
    </citation>
    <scope>NUCLEOTIDE SEQUENCE</scope>
    <source>
        <strain evidence="3">CC-SYL302</strain>
    </source>
</reference>
<evidence type="ECO:0000259" key="2">
    <source>
        <dbReference type="PROSITE" id="PS50983"/>
    </source>
</evidence>
<sequence>MKKIGLLFGVLFLFFSCQKQTEQQNLVTQVTNEIEYAKNFELYSYPNFQLLKITKPWQQANNAITYVLAKNQSLVPDSLKKQPFIQVPVQKTIATSTTHIPSYDMLQEVESLIGFPNLSYISSPKVRENIKAGKITDVGENESLNTELIIDLAPDLIIGYGMESSNKTLDQFQKIGIPTIYNADWTEQTPLGKAEWIKFFGALFDKNELAKSQFDSIALQYNDLKKLAQTANNKPQVFSGGLYQNIWYAPKGTSWGAIFLEDANADYIWKETQGDGSIAISIEQALLDAKNTPIWLNPSGFETLQDVAKNSQHNLQFDAAKSGEIYTIANKKGETGGVIYYELGPNRPDLVLKDLIKILHPELLPDYELYFYEKLK</sequence>
<dbReference type="InterPro" id="IPR002491">
    <property type="entry name" value="ABC_transptr_periplasmic_BD"/>
</dbReference>
<accession>A0ABY6LYI1</accession>
<evidence type="ECO:0000313" key="3">
    <source>
        <dbReference type="EMBL" id="UYW00480.1"/>
    </source>
</evidence>